<keyword evidence="3" id="KW-1185">Reference proteome</keyword>
<proteinExistence type="predicted"/>
<feature type="region of interest" description="Disordered" evidence="1">
    <location>
        <begin position="288"/>
        <end position="345"/>
    </location>
</feature>
<sequence length="653" mass="71342">MYQFTFRSSGFGSRPQHAAATCLSLLVYAIADGAQRQLHEHPNQQYLPRATLRQSMTTAALRIMNPYASVESGALGGASRSGSPGAPPSPSGRSFAGQQKSLLGSNGNKRSSLDPPDSDDEERMNKRARSQDPESIAAAESMIMAATQGHHRILPAQPMPSQGRTSVLDPYPPFSSASDVAFNRFLAMEQSSLTGMYGRAPMAAAPFYGSPFLGGPLPMDFMGRPPPPSSAAAALRRRADYLESLAYAPSAPFGLGAAGAMPSLATSFNPMMHCPMPSPATSFNPMMNCPPRALPLPERQSPEMLPRRHSHEPASAGDKAKLPPSSPSKPQLTLGNGATEDQEQPLFGTGNRVCIDLSIDQDPNWLSELQCFVRKNLLEVCWANREDVAVRNASKKVSLEQVGIRCRFCAHKPPGSRAQRSSAFPSSIPQLYQSFTMMLRDHFDTCACIPDDVKRRYLCLKSSTCQGATEAKKYWSYSAAKLGMVDSEDGMLMNDNTRAAAKVIPPFGAVAGEVPVPLGDDGKPVALVQPADREYASAFLFNVMSHFQRIELLPSERKGNRKSLRCGLPGFGCIHCSQAGRFGMSRVFPARRRTLPVRVADLYDHLCRCNLCPPEAKKVLRQLREEEKQQTSHEKQFLDRVWERMGHSQANPN</sequence>
<name>A0A9N8DL26_9STRA</name>
<evidence type="ECO:0000313" key="3">
    <source>
        <dbReference type="Proteomes" id="UP001153069"/>
    </source>
</evidence>
<dbReference type="EMBL" id="CAICTM010000202">
    <property type="protein sequence ID" value="CAB9504637.1"/>
    <property type="molecule type" value="Genomic_DNA"/>
</dbReference>
<evidence type="ECO:0000313" key="2">
    <source>
        <dbReference type="EMBL" id="CAB9504637.1"/>
    </source>
</evidence>
<accession>A0A9N8DL26</accession>
<gene>
    <name evidence="2" type="ORF">SEMRO_203_G085710.1</name>
</gene>
<feature type="region of interest" description="Disordered" evidence="1">
    <location>
        <begin position="74"/>
        <end position="136"/>
    </location>
</feature>
<feature type="compositionally biased region" description="Polar residues" evidence="1">
    <location>
        <begin position="98"/>
        <end position="110"/>
    </location>
</feature>
<reference evidence="2" key="1">
    <citation type="submission" date="2020-06" db="EMBL/GenBank/DDBJ databases">
        <authorList>
            <consortium name="Plant Systems Biology data submission"/>
        </authorList>
    </citation>
    <scope>NUCLEOTIDE SEQUENCE</scope>
    <source>
        <strain evidence="2">D6</strain>
    </source>
</reference>
<feature type="compositionally biased region" description="Basic and acidic residues" evidence="1">
    <location>
        <begin position="123"/>
        <end position="132"/>
    </location>
</feature>
<protein>
    <submittedName>
        <fullName evidence="2">Uncharacterized protein</fullName>
    </submittedName>
</protein>
<dbReference type="Proteomes" id="UP001153069">
    <property type="component" value="Unassembled WGS sequence"/>
</dbReference>
<comment type="caution">
    <text evidence="2">The sequence shown here is derived from an EMBL/GenBank/DDBJ whole genome shotgun (WGS) entry which is preliminary data.</text>
</comment>
<evidence type="ECO:0000256" key="1">
    <source>
        <dbReference type="SAM" id="MobiDB-lite"/>
    </source>
</evidence>
<dbReference type="AlphaFoldDB" id="A0A9N8DL26"/>
<organism evidence="2 3">
    <name type="scientific">Seminavis robusta</name>
    <dbReference type="NCBI Taxonomy" id="568900"/>
    <lineage>
        <taxon>Eukaryota</taxon>
        <taxon>Sar</taxon>
        <taxon>Stramenopiles</taxon>
        <taxon>Ochrophyta</taxon>
        <taxon>Bacillariophyta</taxon>
        <taxon>Bacillariophyceae</taxon>
        <taxon>Bacillariophycidae</taxon>
        <taxon>Naviculales</taxon>
        <taxon>Naviculaceae</taxon>
        <taxon>Seminavis</taxon>
    </lineage>
</organism>
<dbReference type="OrthoDB" id="45845at2759"/>